<evidence type="ECO:0000313" key="12">
    <source>
        <dbReference type="Proteomes" id="UP001152320"/>
    </source>
</evidence>
<comment type="subcellular location">
    <subcellularLocation>
        <location evidence="1">Cytoplasm</location>
        <location evidence="1">Cytoskeleton</location>
        <location evidence="1">Microtubule organizing center</location>
        <location evidence="1">Centrosome</location>
    </subcellularLocation>
</comment>
<dbReference type="OrthoDB" id="76453at2759"/>
<comment type="similarity">
    <text evidence="2">Belongs to the translokin family.</text>
</comment>
<dbReference type="EMBL" id="JAIZAY010000016">
    <property type="protein sequence ID" value="KAJ8026499.1"/>
    <property type="molecule type" value="Genomic_DNA"/>
</dbReference>
<keyword evidence="12" id="KW-1185">Reference proteome</keyword>
<feature type="compositionally biased region" description="Basic residues" evidence="8">
    <location>
        <begin position="269"/>
        <end position="282"/>
    </location>
</feature>
<dbReference type="AlphaFoldDB" id="A0A9Q0YQA7"/>
<feature type="compositionally biased region" description="Basic residues" evidence="8">
    <location>
        <begin position="442"/>
        <end position="454"/>
    </location>
</feature>
<proteinExistence type="inferred from homology"/>
<dbReference type="PANTHER" id="PTHR19336">
    <property type="entry name" value="UNCHARACTERIZED DUF1167"/>
    <property type="match status" value="1"/>
</dbReference>
<dbReference type="InterPro" id="IPR024957">
    <property type="entry name" value="Cep57_MT-bd_dom"/>
</dbReference>
<dbReference type="GO" id="GO:0008017">
    <property type="term" value="F:microtubule binding"/>
    <property type="evidence" value="ECO:0007669"/>
    <property type="project" value="InterPro"/>
</dbReference>
<keyword evidence="6" id="KW-0206">Cytoskeleton</keyword>
<dbReference type="GO" id="GO:0005813">
    <property type="term" value="C:centrosome"/>
    <property type="evidence" value="ECO:0007669"/>
    <property type="project" value="UniProtKB-SubCell"/>
</dbReference>
<accession>A0A9Q0YQA7</accession>
<reference evidence="11" key="1">
    <citation type="submission" date="2021-10" db="EMBL/GenBank/DDBJ databases">
        <title>Tropical sea cucumber genome reveals ecological adaptation and Cuvierian tubules defense mechanism.</title>
        <authorList>
            <person name="Chen T."/>
        </authorList>
    </citation>
    <scope>NUCLEOTIDE SEQUENCE</scope>
    <source>
        <strain evidence="11">Nanhai2018</strain>
        <tissue evidence="11">Muscle</tissue>
    </source>
</reference>
<evidence type="ECO:0000256" key="3">
    <source>
        <dbReference type="ARBA" id="ARBA00022490"/>
    </source>
</evidence>
<evidence type="ECO:0000259" key="9">
    <source>
        <dbReference type="Pfam" id="PF06657"/>
    </source>
</evidence>
<feature type="region of interest" description="Disordered" evidence="8">
    <location>
        <begin position="433"/>
        <end position="498"/>
    </location>
</feature>
<keyword evidence="5 7" id="KW-0175">Coiled coil</keyword>
<dbReference type="GO" id="GO:0043015">
    <property type="term" value="F:gamma-tubulin binding"/>
    <property type="evidence" value="ECO:0007669"/>
    <property type="project" value="InterPro"/>
</dbReference>
<keyword evidence="3" id="KW-0963">Cytoplasm</keyword>
<protein>
    <submittedName>
        <fullName evidence="11">Centrosomal protein of 57 kDa</fullName>
    </submittedName>
</protein>
<organism evidence="11 12">
    <name type="scientific">Holothuria leucospilota</name>
    <name type="common">Black long sea cucumber</name>
    <name type="synonym">Mertensiothuria leucospilota</name>
    <dbReference type="NCBI Taxonomy" id="206669"/>
    <lineage>
        <taxon>Eukaryota</taxon>
        <taxon>Metazoa</taxon>
        <taxon>Echinodermata</taxon>
        <taxon>Eleutherozoa</taxon>
        <taxon>Echinozoa</taxon>
        <taxon>Holothuroidea</taxon>
        <taxon>Aspidochirotacea</taxon>
        <taxon>Aspidochirotida</taxon>
        <taxon>Holothuriidae</taxon>
        <taxon>Holothuria</taxon>
    </lineage>
</organism>
<dbReference type="GO" id="GO:0042802">
    <property type="term" value="F:identical protein binding"/>
    <property type="evidence" value="ECO:0007669"/>
    <property type="project" value="InterPro"/>
</dbReference>
<dbReference type="PANTHER" id="PTHR19336:SF9">
    <property type="entry name" value="SPINDLE POLE BODY PROTEIN PPC89"/>
    <property type="match status" value="1"/>
</dbReference>
<feature type="domain" description="Cep57 centrosome localisation" evidence="10">
    <location>
        <begin position="84"/>
        <end position="261"/>
    </location>
</feature>
<evidence type="ECO:0000256" key="1">
    <source>
        <dbReference type="ARBA" id="ARBA00004300"/>
    </source>
</evidence>
<dbReference type="InterPro" id="IPR025913">
    <property type="entry name" value="Cep57_CLD"/>
</dbReference>
<feature type="region of interest" description="Disordered" evidence="8">
    <location>
        <begin position="262"/>
        <end position="297"/>
    </location>
</feature>
<evidence type="ECO:0000259" key="10">
    <source>
        <dbReference type="Pfam" id="PF14073"/>
    </source>
</evidence>
<evidence type="ECO:0000256" key="5">
    <source>
        <dbReference type="ARBA" id="ARBA00023054"/>
    </source>
</evidence>
<evidence type="ECO:0000256" key="4">
    <source>
        <dbReference type="ARBA" id="ARBA00022701"/>
    </source>
</evidence>
<feature type="coiled-coil region" evidence="7">
    <location>
        <begin position="81"/>
        <end position="246"/>
    </location>
</feature>
<keyword evidence="4" id="KW-0493">Microtubule</keyword>
<dbReference type="GO" id="GO:0005874">
    <property type="term" value="C:microtubule"/>
    <property type="evidence" value="ECO:0007669"/>
    <property type="project" value="UniProtKB-KW"/>
</dbReference>
<name>A0A9Q0YQA7_HOLLE</name>
<dbReference type="Pfam" id="PF14073">
    <property type="entry name" value="Cep57_CLD"/>
    <property type="match status" value="1"/>
</dbReference>
<dbReference type="Pfam" id="PF06657">
    <property type="entry name" value="Cep57_MT_bd"/>
    <property type="match status" value="1"/>
</dbReference>
<feature type="region of interest" description="Disordered" evidence="8">
    <location>
        <begin position="341"/>
        <end position="373"/>
    </location>
</feature>
<feature type="domain" description="Cep57 centrosome microtubule-binding" evidence="9">
    <location>
        <begin position="363"/>
        <end position="433"/>
    </location>
</feature>
<gene>
    <name evidence="11" type="ORF">HOLleu_31336</name>
</gene>
<evidence type="ECO:0000256" key="8">
    <source>
        <dbReference type="SAM" id="MobiDB-lite"/>
    </source>
</evidence>
<feature type="compositionally biased region" description="Basic residues" evidence="8">
    <location>
        <begin position="349"/>
        <end position="360"/>
    </location>
</feature>
<comment type="caution">
    <text evidence="11">The sequence shown here is derived from an EMBL/GenBank/DDBJ whole genome shotgun (WGS) entry which is preliminary data.</text>
</comment>
<evidence type="ECO:0000256" key="6">
    <source>
        <dbReference type="ARBA" id="ARBA00023212"/>
    </source>
</evidence>
<evidence type="ECO:0000256" key="7">
    <source>
        <dbReference type="SAM" id="Coils"/>
    </source>
</evidence>
<sequence>MHKFDLDVDEIDSQTVHYPKGILKQPRSDTLYQPQETGMDTGVDDDVSLHQASMVSSHYEYPVQGRNRRKPHQVNAVPESSSKVISALRDLQEKIRRMELERTAAEKRLNSLSRETTHYRDVFHQKRTQQVQTAAELSERTQELQSQLAQAESRCGVVEKQLEYMRKLVQNAEKERDAALRQREIQDSYATQSKESELRLQQDRLNQLEKERQRLKVTQSAAEGKIRDLEDRILEEQHQRKLIQDKAAELQTVAETNRILLEAEQTPPKTKKPRKKKSKKMLKSASPTGPSHGSPRHMHISVGKIPFVAGQSTTPSHSINANLQNVLAMMKTHNPAWCANGVNSPHRVGPPRKKTNRVRRAPSESASEESDLSDLLQCLQDEFGIMGCEHQELAKQIQDAEDSNLRDDLERELDQLVTRMEQKGQQIAKLKRHQEQLAEKKSVKKGSKRPKSSKRTGSSAKSAESGEVQVITTVRTKGRGAGPVRVGTTQRKKDLQMLRDMQTLQTSLRKDDVSWD</sequence>
<dbReference type="InterPro" id="IPR051756">
    <property type="entry name" value="Centrosomal_MT-associated"/>
</dbReference>
<evidence type="ECO:0000256" key="2">
    <source>
        <dbReference type="ARBA" id="ARBA00008179"/>
    </source>
</evidence>
<dbReference type="Proteomes" id="UP001152320">
    <property type="component" value="Chromosome 16"/>
</dbReference>
<dbReference type="Gene3D" id="1.20.58.90">
    <property type="match status" value="1"/>
</dbReference>
<evidence type="ECO:0000313" key="11">
    <source>
        <dbReference type="EMBL" id="KAJ8026499.1"/>
    </source>
</evidence>